<evidence type="ECO:0000256" key="4">
    <source>
        <dbReference type="ARBA" id="ARBA00022517"/>
    </source>
</evidence>
<dbReference type="PANTHER" id="PTHR31633:SF1">
    <property type="entry name" value="H_ACA RIBONUCLEOPROTEIN COMPLEX NON-CORE SUBUNIT NAF1"/>
    <property type="match status" value="1"/>
</dbReference>
<dbReference type="GO" id="GO:0005634">
    <property type="term" value="C:nucleus"/>
    <property type="evidence" value="ECO:0007669"/>
    <property type="project" value="UniProtKB-SubCell"/>
</dbReference>
<dbReference type="InterPro" id="IPR007504">
    <property type="entry name" value="H/ACA_rnp_Gar1/Naf1"/>
</dbReference>
<keyword evidence="4" id="KW-0690">Ribosome biogenesis</keyword>
<gene>
    <name evidence="10" type="ORF">HS088_TW10G00489</name>
</gene>
<dbReference type="GO" id="GO:0001522">
    <property type="term" value="P:pseudouridine synthesis"/>
    <property type="evidence" value="ECO:0007669"/>
    <property type="project" value="InterPro"/>
</dbReference>
<protein>
    <recommendedName>
        <fullName evidence="3">H/ACA ribonucleoprotein complex non-core subunit NAF1</fullName>
    </recommendedName>
</protein>
<dbReference type="GO" id="GO:0003723">
    <property type="term" value="F:RNA binding"/>
    <property type="evidence" value="ECO:0007669"/>
    <property type="project" value="UniProtKB-KW"/>
</dbReference>
<feature type="compositionally biased region" description="Low complexity" evidence="9">
    <location>
        <begin position="171"/>
        <end position="181"/>
    </location>
</feature>
<keyword evidence="5" id="KW-0698">rRNA processing</keyword>
<comment type="caution">
    <text evidence="10">The sequence shown here is derived from an EMBL/GenBank/DDBJ whole genome shotgun (WGS) entry which is preliminary data.</text>
</comment>
<evidence type="ECO:0000256" key="8">
    <source>
        <dbReference type="ARBA" id="ARBA00023242"/>
    </source>
</evidence>
<feature type="compositionally biased region" description="Gly residues" evidence="9">
    <location>
        <begin position="748"/>
        <end position="757"/>
    </location>
</feature>
<evidence type="ECO:0000256" key="2">
    <source>
        <dbReference type="ARBA" id="ARBA00009801"/>
    </source>
</evidence>
<keyword evidence="11" id="KW-1185">Reference proteome</keyword>
<dbReference type="GO" id="GO:0005732">
    <property type="term" value="C:sno(s)RNA-containing ribonucleoprotein complex"/>
    <property type="evidence" value="ECO:0007669"/>
    <property type="project" value="InterPro"/>
</dbReference>
<feature type="compositionally biased region" description="Acidic residues" evidence="9">
    <location>
        <begin position="160"/>
        <end position="170"/>
    </location>
</feature>
<proteinExistence type="inferred from homology"/>
<feature type="compositionally biased region" description="Acidic residues" evidence="9">
    <location>
        <begin position="182"/>
        <end position="192"/>
    </location>
</feature>
<evidence type="ECO:0000256" key="6">
    <source>
        <dbReference type="ARBA" id="ARBA00022553"/>
    </source>
</evidence>
<accession>A0A7J7D5A3</accession>
<feature type="compositionally biased region" description="Acidic residues" evidence="9">
    <location>
        <begin position="224"/>
        <end position="245"/>
    </location>
</feature>
<feature type="compositionally biased region" description="Basic and acidic residues" evidence="9">
    <location>
        <begin position="435"/>
        <end position="446"/>
    </location>
</feature>
<dbReference type="EMBL" id="JAAARO010000010">
    <property type="protein sequence ID" value="KAF5741491.1"/>
    <property type="molecule type" value="Genomic_DNA"/>
</dbReference>
<dbReference type="InterPro" id="IPR038664">
    <property type="entry name" value="Gar1/Naf1_Cbf5-bd_sf"/>
</dbReference>
<organism evidence="10 11">
    <name type="scientific">Tripterygium wilfordii</name>
    <name type="common">Thunder God vine</name>
    <dbReference type="NCBI Taxonomy" id="458696"/>
    <lineage>
        <taxon>Eukaryota</taxon>
        <taxon>Viridiplantae</taxon>
        <taxon>Streptophyta</taxon>
        <taxon>Embryophyta</taxon>
        <taxon>Tracheophyta</taxon>
        <taxon>Spermatophyta</taxon>
        <taxon>Magnoliopsida</taxon>
        <taxon>eudicotyledons</taxon>
        <taxon>Gunneridae</taxon>
        <taxon>Pentapetalae</taxon>
        <taxon>rosids</taxon>
        <taxon>fabids</taxon>
        <taxon>Celastrales</taxon>
        <taxon>Celastraceae</taxon>
        <taxon>Tripterygium</taxon>
    </lineage>
</organism>
<feature type="compositionally biased region" description="Acidic residues" evidence="9">
    <location>
        <begin position="405"/>
        <end position="423"/>
    </location>
</feature>
<dbReference type="InParanoid" id="A0A7J7D5A3"/>
<keyword evidence="6" id="KW-0597">Phosphoprotein</keyword>
<dbReference type="FunFam" id="2.40.10.230:FF:000002">
    <property type="entry name" value="H/ACA ribonucleoprotein complex non-core subunit NAF1"/>
    <property type="match status" value="1"/>
</dbReference>
<dbReference type="OrthoDB" id="21550at2759"/>
<keyword evidence="10" id="KW-0687">Ribonucleoprotein</keyword>
<feature type="region of interest" description="Disordered" evidence="9">
    <location>
        <begin position="144"/>
        <end position="245"/>
    </location>
</feature>
<feature type="compositionally biased region" description="Polar residues" evidence="9">
    <location>
        <begin position="661"/>
        <end position="741"/>
    </location>
</feature>
<evidence type="ECO:0000313" key="10">
    <source>
        <dbReference type="EMBL" id="KAF5741491.1"/>
    </source>
</evidence>
<dbReference type="InterPro" id="IPR040309">
    <property type="entry name" value="Naf1"/>
</dbReference>
<comment type="subcellular location">
    <subcellularLocation>
        <location evidence="1">Nucleus</location>
    </subcellularLocation>
</comment>
<dbReference type="Gene3D" id="2.40.10.230">
    <property type="entry name" value="Probable tRNA pseudouridine synthase domain"/>
    <property type="match status" value="1"/>
</dbReference>
<feature type="compositionally biased region" description="Basic and acidic residues" evidence="9">
    <location>
        <begin position="213"/>
        <end position="223"/>
    </location>
</feature>
<evidence type="ECO:0000256" key="7">
    <source>
        <dbReference type="ARBA" id="ARBA00022884"/>
    </source>
</evidence>
<evidence type="ECO:0000256" key="3">
    <source>
        <dbReference type="ARBA" id="ARBA00021438"/>
    </source>
</evidence>
<feature type="compositionally biased region" description="Acidic residues" evidence="9">
    <location>
        <begin position="199"/>
        <end position="212"/>
    </location>
</feature>
<keyword evidence="8" id="KW-0539">Nucleus</keyword>
<dbReference type="GO" id="GO:0006364">
    <property type="term" value="P:rRNA processing"/>
    <property type="evidence" value="ECO:0007669"/>
    <property type="project" value="UniProtKB-KW"/>
</dbReference>
<feature type="compositionally biased region" description="Basic and acidic residues" evidence="9">
    <location>
        <begin position="145"/>
        <end position="159"/>
    </location>
</feature>
<dbReference type="GO" id="GO:0000493">
    <property type="term" value="P:box H/ACA snoRNP assembly"/>
    <property type="evidence" value="ECO:0007669"/>
    <property type="project" value="InterPro"/>
</dbReference>
<comment type="similarity">
    <text evidence="2">Belongs to the NAF1 family.</text>
</comment>
<dbReference type="Pfam" id="PF04410">
    <property type="entry name" value="Gar1"/>
    <property type="match status" value="1"/>
</dbReference>
<sequence>MVGFIDEQIEEDSNQPSKLNTLKDPLGYVDPKLIDLSFVDTFLDFDSMEDWFQDCPTPDWANSGDAEVAVEEKIIPMVEVGPCGETGPQPNLGGSKQNEVDVSGLAVKSEPEEFATERTSSYCIADEMSKVNLVEGSRSVLAPCDKSDAASDVGKSKGDDEGESGSETESESSSPSTSSSSEDGDDEDDEESSSASSSSDDEDVDTKGDEEEGEKKETNVREFEEGEIRDDDGEMTFGGTDEEEEKLVNADKDGKDLVTWSDVEFDDADNEDGGAALGPIRSKNELQDLPMVPAVEVSLQPHHQLQTVGVVLSMMGAKVIVEGVEKHNPLDEGSILWVTESRSPLGLVDEIFGPVKNPYYVVRYNSESEVPVGIHEGSSISVVQDFANYVLNDKNLYKKGYDASGENDEALSEDAEFSDDEKEAEYRRRLKMSKRGMDDQKFGNKKNDKRKLKNKEGAWKPNMAALQNTPMGKDHLPPNQNDKRKLENREGTWKPNMAALQNTPMGKDHLPPNQNQHQTLLVAASTNQGNCSSTSAIRQDFPNSMSWAPPFQQMAQTTTVFPPSNGMWINGVPFQQPQSAVVPGGFTPHFMPWPAQNNLQHPHQMPFPMQMPFQQPFNPIPGSLPNFGLPGGQLNMYPGPLRNANPGLVGQNGFSQTGPGMSFQGQFTGPGTNVGQNGSSQTGSGMSFQGQLTATGSGTHVGDQASSSNVLNVEQNSTSQPSAIPPASTQTQQFNMGANSSRGRKGYRGGGRFGRGRGWWQSR</sequence>
<evidence type="ECO:0000256" key="1">
    <source>
        <dbReference type="ARBA" id="ARBA00004123"/>
    </source>
</evidence>
<evidence type="ECO:0000256" key="9">
    <source>
        <dbReference type="SAM" id="MobiDB-lite"/>
    </source>
</evidence>
<evidence type="ECO:0000313" key="11">
    <source>
        <dbReference type="Proteomes" id="UP000593562"/>
    </source>
</evidence>
<dbReference type="SUPFAM" id="SSF50447">
    <property type="entry name" value="Translation proteins"/>
    <property type="match status" value="1"/>
</dbReference>
<feature type="region of interest" description="Disordered" evidence="9">
    <location>
        <begin position="404"/>
        <end position="424"/>
    </location>
</feature>
<feature type="region of interest" description="Disordered" evidence="9">
    <location>
        <begin position="466"/>
        <end position="486"/>
    </location>
</feature>
<dbReference type="PANTHER" id="PTHR31633">
    <property type="entry name" value="H/ACA RIBONUCLEOPROTEIN COMPLEX NON-CORE SUBUNIT NAF1"/>
    <property type="match status" value="1"/>
</dbReference>
<feature type="region of interest" description="Disordered" evidence="9">
    <location>
        <begin position="661"/>
        <end position="763"/>
    </location>
</feature>
<reference evidence="10 11" key="1">
    <citation type="journal article" date="2020" name="Nat. Commun.">
        <title>Genome of Tripterygium wilfordii and identification of cytochrome P450 involved in triptolide biosynthesis.</title>
        <authorList>
            <person name="Tu L."/>
            <person name="Su P."/>
            <person name="Zhang Z."/>
            <person name="Gao L."/>
            <person name="Wang J."/>
            <person name="Hu T."/>
            <person name="Zhou J."/>
            <person name="Zhang Y."/>
            <person name="Zhao Y."/>
            <person name="Liu Y."/>
            <person name="Song Y."/>
            <person name="Tong Y."/>
            <person name="Lu Y."/>
            <person name="Yang J."/>
            <person name="Xu C."/>
            <person name="Jia M."/>
            <person name="Peters R.J."/>
            <person name="Huang L."/>
            <person name="Gao W."/>
        </authorList>
    </citation>
    <scope>NUCLEOTIDE SEQUENCE [LARGE SCALE GENOMIC DNA]</scope>
    <source>
        <strain evidence="11">cv. XIE 37</strain>
        <tissue evidence="10">Leaf</tissue>
    </source>
</reference>
<keyword evidence="7" id="KW-0694">RNA-binding</keyword>
<evidence type="ECO:0000256" key="5">
    <source>
        <dbReference type="ARBA" id="ARBA00022552"/>
    </source>
</evidence>
<dbReference type="AlphaFoldDB" id="A0A7J7D5A3"/>
<dbReference type="InterPro" id="IPR009000">
    <property type="entry name" value="Transl_B-barrel_sf"/>
</dbReference>
<feature type="compositionally biased region" description="Basic and acidic residues" evidence="9">
    <location>
        <begin position="472"/>
        <end position="486"/>
    </location>
</feature>
<dbReference type="Proteomes" id="UP000593562">
    <property type="component" value="Unassembled WGS sequence"/>
</dbReference>
<feature type="region of interest" description="Disordered" evidence="9">
    <location>
        <begin position="434"/>
        <end position="453"/>
    </location>
</feature>
<name>A0A7J7D5A3_TRIWF</name>